<dbReference type="SUPFAM" id="SSF52540">
    <property type="entry name" value="P-loop containing nucleoside triphosphate hydrolases"/>
    <property type="match status" value="1"/>
</dbReference>
<dbReference type="InterPro" id="IPR026634">
    <property type="entry name" value="TPST-like"/>
</dbReference>
<organism evidence="2 3">
    <name type="scientific">Thalassospira povalilytica</name>
    <dbReference type="NCBI Taxonomy" id="732237"/>
    <lineage>
        <taxon>Bacteria</taxon>
        <taxon>Pseudomonadati</taxon>
        <taxon>Pseudomonadota</taxon>
        <taxon>Alphaproteobacteria</taxon>
        <taxon>Rhodospirillales</taxon>
        <taxon>Thalassospiraceae</taxon>
        <taxon>Thalassospira</taxon>
    </lineage>
</organism>
<dbReference type="GO" id="GO:0008476">
    <property type="term" value="F:protein-tyrosine sulfotransferase activity"/>
    <property type="evidence" value="ECO:0007669"/>
    <property type="project" value="InterPro"/>
</dbReference>
<proteinExistence type="predicted"/>
<dbReference type="PANTHER" id="PTHR12788:SF10">
    <property type="entry name" value="PROTEIN-TYROSINE SULFOTRANSFERASE"/>
    <property type="match status" value="1"/>
</dbReference>
<dbReference type="InterPro" id="IPR011990">
    <property type="entry name" value="TPR-like_helical_dom_sf"/>
</dbReference>
<name>A0A8I1MB75_9PROT</name>
<accession>A0A8I1MB75</accession>
<dbReference type="EMBL" id="JAEKJW010000004">
    <property type="protein sequence ID" value="MBN8198838.1"/>
    <property type="molecule type" value="Genomic_DNA"/>
</dbReference>
<dbReference type="Gene3D" id="3.40.50.300">
    <property type="entry name" value="P-loop containing nucleotide triphosphate hydrolases"/>
    <property type="match status" value="1"/>
</dbReference>
<dbReference type="Pfam" id="PF13469">
    <property type="entry name" value="Sulfotransfer_3"/>
    <property type="match status" value="1"/>
</dbReference>
<dbReference type="SUPFAM" id="SSF48452">
    <property type="entry name" value="TPR-like"/>
    <property type="match status" value="2"/>
</dbReference>
<dbReference type="InterPro" id="IPR027417">
    <property type="entry name" value="P-loop_NTPase"/>
</dbReference>
<dbReference type="AlphaFoldDB" id="A0A8I1MB75"/>
<protein>
    <submittedName>
        <fullName evidence="2">Sulfotransferase</fullName>
    </submittedName>
</protein>
<dbReference type="PANTHER" id="PTHR12788">
    <property type="entry name" value="PROTEIN-TYROSINE SULFOTRANSFERASE 2"/>
    <property type="match status" value="1"/>
</dbReference>
<comment type="caution">
    <text evidence="2">The sequence shown here is derived from an EMBL/GenBank/DDBJ whole genome shotgun (WGS) entry which is preliminary data.</text>
</comment>
<reference evidence="2" key="1">
    <citation type="submission" date="2020-12" db="EMBL/GenBank/DDBJ databases">
        <title>Oil enriched cultivation method for isolating marine PHA-producing bacteria.</title>
        <authorList>
            <person name="Zheng W."/>
            <person name="Yu S."/>
            <person name="Huang Y."/>
        </authorList>
    </citation>
    <scope>NUCLEOTIDE SEQUENCE</scope>
    <source>
        <strain evidence="2">SY-2-3</strain>
    </source>
</reference>
<gene>
    <name evidence="2" type="ORF">JF547_20400</name>
</gene>
<dbReference type="RefSeq" id="WP_206928482.1">
    <property type="nucleotide sequence ID" value="NZ_JAEKJW010000004.1"/>
</dbReference>
<dbReference type="Proteomes" id="UP000664405">
    <property type="component" value="Unassembled WGS sequence"/>
</dbReference>
<evidence type="ECO:0000313" key="3">
    <source>
        <dbReference type="Proteomes" id="UP000664405"/>
    </source>
</evidence>
<dbReference type="Gene3D" id="1.25.40.10">
    <property type="entry name" value="Tetratricopeptide repeat domain"/>
    <property type="match status" value="1"/>
</dbReference>
<evidence type="ECO:0000256" key="1">
    <source>
        <dbReference type="ARBA" id="ARBA00022679"/>
    </source>
</evidence>
<keyword evidence="1 2" id="KW-0808">Transferase</keyword>
<sequence>MNTATSQTPEQVLEQAQKLWAQGKSQKTYDLVSTYLRANPNDGPLLHFFAGVLEKQGNIFGAIKHLEFACKAPNSQSLYFLDLASLLGKQQMYVESQNVLTVAMKRDPGNQEIQAQLGSMLILNGFFDQGVKLFSHVMTQSPSNWQRWTLFANSVAKSSRPKQAAELYDQALEIMQGASTSDADAKPSPADIANTLMAKADHLKTIGDKDGCTALIRAAIAQTKYVARAWAELATLKAFTDDDVATVEKMIGAERGKLSKLDLQYLHHALGLAYMTRDDGKAAMAHYLKANAYQREQIDYNEEKTLAFLANLPNFFTPDAIADNTLSETGDEQQFIFIVGMPRCGSTLLEQVLDSHSDAFGVGEIRTLPGLLKRAYGDGFPSLPAHKKLLADPKRLALFAKAYRDEVSRMLPPEVLKNGKGPRYIVDKMLGNFVSVGLIAMAFPNSKIIHARRDPMDTAFSCFTHFFADGHKYLCDLREIGNFYVAYRDLMAYWEKTVSKDQLITVDYEKVIADLDHEARRLVDFLGLDWQDACLEFYANKREVRTHSALEVRQPVYNSSLERWRPYQKELTPLIEALGINPD</sequence>
<evidence type="ECO:0000313" key="2">
    <source>
        <dbReference type="EMBL" id="MBN8198838.1"/>
    </source>
</evidence>